<evidence type="ECO:0000256" key="1">
    <source>
        <dbReference type="ARBA" id="ARBA00022448"/>
    </source>
</evidence>
<reference evidence="5" key="1">
    <citation type="submission" date="2019-12" db="EMBL/GenBank/DDBJ databases">
        <title>Actinomadura physcomitrii sp. nov., a novel actinomycete isolated from moss [Physcomitrium sphaericum (Ludw) Fuernr].</title>
        <authorList>
            <person name="Zhuang X."/>
        </authorList>
    </citation>
    <scope>NUCLEOTIDE SEQUENCE [LARGE SCALE GENOMIC DNA]</scope>
    <source>
        <strain evidence="5">LD22</strain>
    </source>
</reference>
<gene>
    <name evidence="5" type="ORF">F8568_021480</name>
</gene>
<dbReference type="AlphaFoldDB" id="A0A6I4MDC7"/>
<accession>A0A6I4MDC7</accession>
<keyword evidence="2" id="KW-0547">Nucleotide-binding</keyword>
<dbReference type="CDD" id="cd03219">
    <property type="entry name" value="ABC_Mj1267_LivG_branched"/>
    <property type="match status" value="1"/>
</dbReference>
<feature type="domain" description="ABC transporter" evidence="4">
    <location>
        <begin position="2"/>
        <end position="249"/>
    </location>
</feature>
<dbReference type="SMART" id="SM00382">
    <property type="entry name" value="AAA"/>
    <property type="match status" value="1"/>
</dbReference>
<dbReference type="Pfam" id="PF12399">
    <property type="entry name" value="BCA_ABC_TP_C"/>
    <property type="match status" value="1"/>
</dbReference>
<evidence type="ECO:0000259" key="4">
    <source>
        <dbReference type="PROSITE" id="PS50893"/>
    </source>
</evidence>
<dbReference type="RefSeq" id="WP_151595510.1">
    <property type="nucleotide sequence ID" value="NZ_WBMS02000016.1"/>
</dbReference>
<dbReference type="Pfam" id="PF00005">
    <property type="entry name" value="ABC_tran"/>
    <property type="match status" value="1"/>
</dbReference>
<dbReference type="InterPro" id="IPR027417">
    <property type="entry name" value="P-loop_NTPase"/>
</dbReference>
<dbReference type="InterPro" id="IPR032823">
    <property type="entry name" value="BCA_ABC_TP_C"/>
</dbReference>
<comment type="caution">
    <text evidence="5">The sequence shown here is derived from an EMBL/GenBank/DDBJ whole genome shotgun (WGS) entry which is preliminary data.</text>
</comment>
<keyword evidence="3 5" id="KW-0067">ATP-binding</keyword>
<dbReference type="FunFam" id="3.40.50.300:FF:000421">
    <property type="entry name" value="Branched-chain amino acid ABC transporter ATP-binding protein"/>
    <property type="match status" value="1"/>
</dbReference>
<evidence type="ECO:0000256" key="2">
    <source>
        <dbReference type="ARBA" id="ARBA00022741"/>
    </source>
</evidence>
<dbReference type="GO" id="GO:0005524">
    <property type="term" value="F:ATP binding"/>
    <property type="evidence" value="ECO:0007669"/>
    <property type="project" value="UniProtKB-KW"/>
</dbReference>
<dbReference type="Gene3D" id="3.40.50.300">
    <property type="entry name" value="P-loop containing nucleotide triphosphate hydrolases"/>
    <property type="match status" value="1"/>
</dbReference>
<name>A0A6I4MDC7_9ACTN</name>
<evidence type="ECO:0000313" key="5">
    <source>
        <dbReference type="EMBL" id="MWA02900.1"/>
    </source>
</evidence>
<dbReference type="Proteomes" id="UP000462055">
    <property type="component" value="Unassembled WGS sequence"/>
</dbReference>
<dbReference type="GO" id="GO:0005886">
    <property type="term" value="C:plasma membrane"/>
    <property type="evidence" value="ECO:0007669"/>
    <property type="project" value="TreeGrafter"/>
</dbReference>
<keyword evidence="1" id="KW-0813">Transport</keyword>
<dbReference type="GO" id="GO:0016887">
    <property type="term" value="F:ATP hydrolysis activity"/>
    <property type="evidence" value="ECO:0007669"/>
    <property type="project" value="InterPro"/>
</dbReference>
<dbReference type="InterPro" id="IPR051120">
    <property type="entry name" value="ABC_AA/LPS_Transport"/>
</dbReference>
<dbReference type="PANTHER" id="PTHR45772:SF9">
    <property type="entry name" value="CONSERVED COMPONENT OF ABC TRANSPORTER FOR NATURAL AMINO ACIDS"/>
    <property type="match status" value="1"/>
</dbReference>
<keyword evidence="6" id="KW-1185">Reference proteome</keyword>
<sequence>MLDVRHVSLHFGGVRALSDLSFSVPEGGICALIGPNGAGKTTLFNVVSRVYTPTEGSVTFDGADLLARPRHQVMRMGIARTFQNLALWPTMTVRENVMVGAHCRSRATMLASALRLGTRTEERRLRAEADEVLERLGIAEHAGHLAADLPFGTLKRVELARALMARPRLLLLDEPAGGLTHSEVDALADLIQDVAESDGLTVLLVEHHMGMIMRLSRQVVVLDSGTKIAEGTPADVRRDERVVAAYLGVAA</sequence>
<protein>
    <submittedName>
        <fullName evidence="5">ATP-binding cassette domain-containing protein</fullName>
    </submittedName>
</protein>
<dbReference type="PANTHER" id="PTHR45772">
    <property type="entry name" value="CONSERVED COMPONENT OF ABC TRANSPORTER FOR NATURAL AMINO ACIDS-RELATED"/>
    <property type="match status" value="1"/>
</dbReference>
<dbReference type="InterPro" id="IPR003593">
    <property type="entry name" value="AAA+_ATPase"/>
</dbReference>
<evidence type="ECO:0000313" key="6">
    <source>
        <dbReference type="Proteomes" id="UP000462055"/>
    </source>
</evidence>
<dbReference type="InterPro" id="IPR003439">
    <property type="entry name" value="ABC_transporter-like_ATP-bd"/>
</dbReference>
<proteinExistence type="predicted"/>
<organism evidence="5 6">
    <name type="scientific">Actinomadura physcomitrii</name>
    <dbReference type="NCBI Taxonomy" id="2650748"/>
    <lineage>
        <taxon>Bacteria</taxon>
        <taxon>Bacillati</taxon>
        <taxon>Actinomycetota</taxon>
        <taxon>Actinomycetes</taxon>
        <taxon>Streptosporangiales</taxon>
        <taxon>Thermomonosporaceae</taxon>
        <taxon>Actinomadura</taxon>
    </lineage>
</organism>
<dbReference type="PROSITE" id="PS50893">
    <property type="entry name" value="ABC_TRANSPORTER_2"/>
    <property type="match status" value="1"/>
</dbReference>
<evidence type="ECO:0000256" key="3">
    <source>
        <dbReference type="ARBA" id="ARBA00022840"/>
    </source>
</evidence>
<dbReference type="EMBL" id="WBMS02000016">
    <property type="protein sequence ID" value="MWA02900.1"/>
    <property type="molecule type" value="Genomic_DNA"/>
</dbReference>
<dbReference type="SUPFAM" id="SSF52540">
    <property type="entry name" value="P-loop containing nucleoside triphosphate hydrolases"/>
    <property type="match status" value="1"/>
</dbReference>